<name>A0A0F9RC69_9ZZZZ</name>
<comment type="caution">
    <text evidence="2">The sequence shown here is derived from an EMBL/GenBank/DDBJ whole genome shotgun (WGS) entry which is preliminary data.</text>
</comment>
<sequence>MAEETTTITAESINADIERLNGDLLEAQTAHGESLETLEKGRKSASIEELLELAEGVRAASTSVERAESAIAVAHKGLERIQWESKTAALREVLAPIGNLVRDAVNDVLGVFAEFNVTGLVITVNNVGQPDMETSVKPTGPDIPKPPGGVKRGGGGGGKRASHSVTENGTTMTPREYVAAHSEASTDIIRAYLGGDTSHKVNLTHEAERIAKKLGHQFS</sequence>
<protein>
    <submittedName>
        <fullName evidence="2">Uncharacterized protein</fullName>
    </submittedName>
</protein>
<proteinExistence type="predicted"/>
<evidence type="ECO:0000256" key="1">
    <source>
        <dbReference type="SAM" id="MobiDB-lite"/>
    </source>
</evidence>
<dbReference type="EMBL" id="LAZR01001297">
    <property type="protein sequence ID" value="KKN47062.1"/>
    <property type="molecule type" value="Genomic_DNA"/>
</dbReference>
<gene>
    <name evidence="2" type="ORF">LCGC14_0666710</name>
</gene>
<dbReference type="AlphaFoldDB" id="A0A0F9RC69"/>
<feature type="compositionally biased region" description="Gly residues" evidence="1">
    <location>
        <begin position="150"/>
        <end position="159"/>
    </location>
</feature>
<evidence type="ECO:0000313" key="2">
    <source>
        <dbReference type="EMBL" id="KKN47062.1"/>
    </source>
</evidence>
<feature type="region of interest" description="Disordered" evidence="1">
    <location>
        <begin position="134"/>
        <end position="168"/>
    </location>
</feature>
<accession>A0A0F9RC69</accession>
<organism evidence="2">
    <name type="scientific">marine sediment metagenome</name>
    <dbReference type="NCBI Taxonomy" id="412755"/>
    <lineage>
        <taxon>unclassified sequences</taxon>
        <taxon>metagenomes</taxon>
        <taxon>ecological metagenomes</taxon>
    </lineage>
</organism>
<reference evidence="2" key="1">
    <citation type="journal article" date="2015" name="Nature">
        <title>Complex archaea that bridge the gap between prokaryotes and eukaryotes.</title>
        <authorList>
            <person name="Spang A."/>
            <person name="Saw J.H."/>
            <person name="Jorgensen S.L."/>
            <person name="Zaremba-Niedzwiedzka K."/>
            <person name="Martijn J."/>
            <person name="Lind A.E."/>
            <person name="van Eijk R."/>
            <person name="Schleper C."/>
            <person name="Guy L."/>
            <person name="Ettema T.J."/>
        </authorList>
    </citation>
    <scope>NUCLEOTIDE SEQUENCE</scope>
</reference>